<comment type="subcellular location">
    <subcellularLocation>
        <location evidence="1">Cell envelope</location>
    </subcellularLocation>
</comment>
<dbReference type="PANTHER" id="PTHR30532">
    <property type="entry name" value="IRON III DICITRATE-BINDING PERIPLASMIC PROTEIN"/>
    <property type="match status" value="1"/>
</dbReference>
<evidence type="ECO:0000256" key="2">
    <source>
        <dbReference type="ARBA" id="ARBA00008814"/>
    </source>
</evidence>
<organism evidence="7 8">
    <name type="scientific">Rhodococcus opacus</name>
    <name type="common">Nocardia opaca</name>
    <dbReference type="NCBI Taxonomy" id="37919"/>
    <lineage>
        <taxon>Bacteria</taxon>
        <taxon>Bacillati</taxon>
        <taxon>Actinomycetota</taxon>
        <taxon>Actinomycetes</taxon>
        <taxon>Mycobacteriales</taxon>
        <taxon>Nocardiaceae</taxon>
        <taxon>Rhodococcus</taxon>
    </lineage>
</organism>
<evidence type="ECO:0000256" key="4">
    <source>
        <dbReference type="ARBA" id="ARBA00022729"/>
    </source>
</evidence>
<dbReference type="InterPro" id="IPR051313">
    <property type="entry name" value="Bact_iron-sidero_bind"/>
</dbReference>
<evidence type="ECO:0000256" key="5">
    <source>
        <dbReference type="SAM" id="SignalP"/>
    </source>
</evidence>
<dbReference type="GO" id="GO:0030288">
    <property type="term" value="C:outer membrane-bounded periplasmic space"/>
    <property type="evidence" value="ECO:0007669"/>
    <property type="project" value="TreeGrafter"/>
</dbReference>
<dbReference type="SUPFAM" id="SSF53807">
    <property type="entry name" value="Helical backbone' metal receptor"/>
    <property type="match status" value="1"/>
</dbReference>
<evidence type="ECO:0000313" key="8">
    <source>
        <dbReference type="Proteomes" id="UP000028488"/>
    </source>
</evidence>
<feature type="chain" id="PRO_5039146053" evidence="5">
    <location>
        <begin position="26"/>
        <end position="354"/>
    </location>
</feature>
<protein>
    <submittedName>
        <fullName evidence="7">Iron siderophore-binding protein</fullName>
    </submittedName>
</protein>
<dbReference type="GO" id="GO:1901678">
    <property type="term" value="P:iron coordination entity transport"/>
    <property type="evidence" value="ECO:0007669"/>
    <property type="project" value="UniProtKB-ARBA"/>
</dbReference>
<dbReference type="PROSITE" id="PS51257">
    <property type="entry name" value="PROKAR_LIPOPROTEIN"/>
    <property type="match status" value="1"/>
</dbReference>
<reference evidence="7 8" key="1">
    <citation type="submission" date="2014-07" db="EMBL/GenBank/DDBJ databases">
        <title>Genome Sequence of Rhodococcus opacus Strain R7, a Biodegrader of Mono- and Polycyclic Aromatic Hydrocarbons.</title>
        <authorList>
            <person name="Di Gennaro P."/>
            <person name="Zampolli J."/>
            <person name="Presti I."/>
            <person name="Cappelletti M."/>
            <person name="D'Ursi P."/>
            <person name="Orro A."/>
            <person name="Mezzelani A."/>
            <person name="Milanesi L."/>
        </authorList>
    </citation>
    <scope>NUCLEOTIDE SEQUENCE [LARGE SCALE GENOMIC DNA]</scope>
    <source>
        <strain evidence="7 8">R7</strain>
    </source>
</reference>
<accession>A0A076ES53</accession>
<dbReference type="EMBL" id="CP008947">
    <property type="protein sequence ID" value="AII08865.1"/>
    <property type="molecule type" value="Genomic_DNA"/>
</dbReference>
<dbReference type="PROSITE" id="PS50983">
    <property type="entry name" value="FE_B12_PBP"/>
    <property type="match status" value="1"/>
</dbReference>
<dbReference type="Proteomes" id="UP000028488">
    <property type="component" value="Chromosome"/>
</dbReference>
<proteinExistence type="inferred from homology"/>
<dbReference type="eggNOG" id="COG0614">
    <property type="taxonomic scope" value="Bacteria"/>
</dbReference>
<dbReference type="Gene3D" id="3.40.50.1980">
    <property type="entry name" value="Nitrogenase molybdenum iron protein domain"/>
    <property type="match status" value="2"/>
</dbReference>
<dbReference type="Pfam" id="PF01497">
    <property type="entry name" value="Peripla_BP_2"/>
    <property type="match status" value="1"/>
</dbReference>
<sequence length="354" mass="37687">MKTSGRYWRRAGIVMMAATALFAGACSESTSDSTDAAGSATGQADASAFPVSIPSALGTAEITEAPERVVTLGWGSEDAALALGVVPVAVQNMKSDTGTDDGLLPWSRAKLEELDPNAEPTLLTASSKEMPYEQIAALNPDVILAVHSGVNQEQYDKLSAIAPTVAYPERRWATSWEDQITTVGKALGRSAQAEALVTQTQDTLAQAKSQHPEFAGKTVAFGSGTEPGSYNFYFDTDPRLKMLASLGFTVDPLAQQLRESSDQTKFAAPVSLELLPTYNPDVLLAWYLSPELQNEVQSNPLFAGMKAVRDNAYVGLTDPPLVFASSSPNVLSMPWLLDKLLPQLSQAANNAQAS</sequence>
<name>A0A076ES53_RHOOP</name>
<dbReference type="RefSeq" id="WP_037230870.1">
    <property type="nucleotide sequence ID" value="NZ_CP008947.1"/>
</dbReference>
<feature type="domain" description="Fe/B12 periplasmic-binding" evidence="6">
    <location>
        <begin position="68"/>
        <end position="348"/>
    </location>
</feature>
<comment type="similarity">
    <text evidence="2">Belongs to the bacterial solute-binding protein 8 family.</text>
</comment>
<dbReference type="CDD" id="cd01146">
    <property type="entry name" value="FhuD"/>
    <property type="match status" value="1"/>
</dbReference>
<evidence type="ECO:0000313" key="7">
    <source>
        <dbReference type="EMBL" id="AII08865.1"/>
    </source>
</evidence>
<gene>
    <name evidence="7" type="ORF">EP51_31250</name>
</gene>
<dbReference type="InterPro" id="IPR002491">
    <property type="entry name" value="ABC_transptr_periplasmic_BD"/>
</dbReference>
<feature type="signal peptide" evidence="5">
    <location>
        <begin position="1"/>
        <end position="25"/>
    </location>
</feature>
<evidence type="ECO:0000256" key="3">
    <source>
        <dbReference type="ARBA" id="ARBA00022448"/>
    </source>
</evidence>
<evidence type="ECO:0000259" key="6">
    <source>
        <dbReference type="PROSITE" id="PS50983"/>
    </source>
</evidence>
<evidence type="ECO:0000256" key="1">
    <source>
        <dbReference type="ARBA" id="ARBA00004196"/>
    </source>
</evidence>
<keyword evidence="3" id="KW-0813">Transport</keyword>
<dbReference type="AlphaFoldDB" id="A0A076ES53"/>
<dbReference type="PANTHER" id="PTHR30532:SF24">
    <property type="entry name" value="FERRIC ENTEROBACTIN-BINDING PERIPLASMIC PROTEIN FEPB"/>
    <property type="match status" value="1"/>
</dbReference>
<keyword evidence="4 5" id="KW-0732">Signal</keyword>